<reference evidence="3" key="1">
    <citation type="submission" date="2025-08" db="UniProtKB">
        <authorList>
            <consortium name="RefSeq"/>
        </authorList>
    </citation>
    <scope>IDENTIFICATION</scope>
</reference>
<dbReference type="Proteomes" id="UP000694872">
    <property type="component" value="Unplaced"/>
</dbReference>
<dbReference type="InterPro" id="IPR039341">
    <property type="entry name" value="CFAP99"/>
</dbReference>
<organism evidence="3">
    <name type="scientific">Papilio xuthus</name>
    <name type="common">Asian swallowtail butterfly</name>
    <dbReference type="NCBI Taxonomy" id="66420"/>
    <lineage>
        <taxon>Eukaryota</taxon>
        <taxon>Metazoa</taxon>
        <taxon>Ecdysozoa</taxon>
        <taxon>Arthropoda</taxon>
        <taxon>Hexapoda</taxon>
        <taxon>Insecta</taxon>
        <taxon>Pterygota</taxon>
        <taxon>Neoptera</taxon>
        <taxon>Endopterygota</taxon>
        <taxon>Lepidoptera</taxon>
        <taxon>Glossata</taxon>
        <taxon>Ditrysia</taxon>
        <taxon>Papilionoidea</taxon>
        <taxon>Papilionidae</taxon>
        <taxon>Papilioninae</taxon>
        <taxon>Papilio</taxon>
    </lineage>
</organism>
<keyword evidence="1" id="KW-0175">Coiled coil</keyword>
<evidence type="ECO:0000313" key="3">
    <source>
        <dbReference type="RefSeq" id="XP_013175376.1"/>
    </source>
</evidence>
<gene>
    <name evidence="3" type="primary">LOC106123530</name>
</gene>
<dbReference type="KEGG" id="pxu:106123530"/>
<evidence type="ECO:0000256" key="1">
    <source>
        <dbReference type="SAM" id="Coils"/>
    </source>
</evidence>
<feature type="coiled-coil region" evidence="1">
    <location>
        <begin position="386"/>
        <end position="475"/>
    </location>
</feature>
<feature type="region of interest" description="Disordered" evidence="2">
    <location>
        <begin position="553"/>
        <end position="573"/>
    </location>
</feature>
<dbReference type="AlphaFoldDB" id="A0AAJ6ZM02"/>
<feature type="compositionally biased region" description="Basic residues" evidence="2">
    <location>
        <begin position="556"/>
        <end position="565"/>
    </location>
</feature>
<dbReference type="PANTHER" id="PTHR34649">
    <property type="entry name" value="CILIA- AND FLAGELLA-ASSOCIATED PROTEIN 99"/>
    <property type="match status" value="1"/>
</dbReference>
<accession>A0AAJ6ZM02</accession>
<evidence type="ECO:0000256" key="2">
    <source>
        <dbReference type="SAM" id="MobiDB-lite"/>
    </source>
</evidence>
<name>A0AAJ6ZM02_PAPXU</name>
<sequence length="595" mass="70255">MVYLYTSKNVKIIKDILTDFSNSSDISPCEYMKCYIESWDDPTDDSKLCWIVETFLGIMKHGQFLKQTVDQFPSELNDDDKDYMVIILHGLIFQVQSSDMTLLYKCLFNLRKDVLNALTSSLKTCDFLDQISKIAQPIYDTNYITEHIIGPLSNWQPAMDKMAQMYAEYLTKIESLKVKPPTIPIQPNVLTRNNKRLVGSVPQKISIPATPPNSFCDKPRRMLTKSVIDKKLKQAFDNNKQRAMKLLNEIKSEMYHYPQKRHFDKTKQCINLQNDNEQDWKKTFAKSNHKNWKKTSSMPVKENIATLKRYNERIKLTEREEIQWLQDLLCDCRSLSKFHELEEYDREERERERILDIEKKHIQGQISFEEALLAKKKVHDENKKKYEDFMKEKELWNKELEKWNQEQIEINRKHFEKLSLIELNVLEARKKVTNKKKEEADLIKKENETLQLQSLQAKQEELKRKIQMIKEIKILSIIAKRAKLPKIIDLTETSGIGLLCEMSMAELQERLSSMKMNLKEELEAKSKFIKEQHVAAKKSLEDTRKKVADFLDERKKLRQNNKKPPKAPIDVSTKEINDLKMVLEAKRKLRQQLTT</sequence>
<dbReference type="GeneID" id="106123530"/>
<proteinExistence type="predicted"/>
<protein>
    <submittedName>
        <fullName evidence="3">DNA repair protein RAD50-like</fullName>
    </submittedName>
</protein>
<dbReference type="PANTHER" id="PTHR34649:SF1">
    <property type="entry name" value="CILIA- AND FLAGELLA-ASSOCIATED PROTEIN 99"/>
    <property type="match status" value="1"/>
</dbReference>
<dbReference type="RefSeq" id="XP_013175376.1">
    <property type="nucleotide sequence ID" value="XM_013319922.1"/>
</dbReference>